<dbReference type="Proteomes" id="UP000182993">
    <property type="component" value="Chromosome"/>
</dbReference>
<accession>A0A1J0LVV8</accession>
<evidence type="ECO:0000313" key="2">
    <source>
        <dbReference type="Proteomes" id="UP000182993"/>
    </source>
</evidence>
<organism evidence="1 2">
    <name type="scientific">Thermus brockianus</name>
    <dbReference type="NCBI Taxonomy" id="56956"/>
    <lineage>
        <taxon>Bacteria</taxon>
        <taxon>Thermotogati</taxon>
        <taxon>Deinococcota</taxon>
        <taxon>Deinococci</taxon>
        <taxon>Thermales</taxon>
        <taxon>Thermaceae</taxon>
        <taxon>Thermus</taxon>
    </lineage>
</organism>
<gene>
    <name evidence="1" type="ORF">A0O31_01647</name>
</gene>
<dbReference type="AlphaFoldDB" id="A0A1J0LVV8"/>
<dbReference type="RefSeq" id="WP_071677412.1">
    <property type="nucleotide sequence ID" value="NZ_CP016312.1"/>
</dbReference>
<dbReference type="KEGG" id="tbc:A0O31_01647"/>
<protein>
    <recommendedName>
        <fullName evidence="3">Phage baseplate assembly protein V</fullName>
    </recommendedName>
</protein>
<evidence type="ECO:0000313" key="1">
    <source>
        <dbReference type="EMBL" id="APD09755.1"/>
    </source>
</evidence>
<reference evidence="2" key="1">
    <citation type="submission" date="2016-06" db="EMBL/GenBank/DDBJ databases">
        <title>Whole genome sequencing of Thermus brockianus strain GE-1.</title>
        <authorList>
            <person name="Schaefers C."/>
            <person name="Blank S."/>
            <person name="Wiebusch S."/>
            <person name="Elleuche S."/>
            <person name="Antranikian G."/>
        </authorList>
    </citation>
    <scope>NUCLEOTIDE SEQUENCE [LARGE SCALE GENOMIC DNA]</scope>
    <source>
        <strain evidence="2">GE-1</strain>
    </source>
</reference>
<proteinExistence type="predicted"/>
<dbReference type="STRING" id="56956.A0O31_01647"/>
<sequence>MRERAVRALKALVYPEGIDFLALYPAEVLLDHGDMHLDLRPDDPRFPHLVRVPLRVFLPGAYVRVKSGSRVLLGFEGGNPERPVAYLWEAGGTVVVEIRSVSGRRVRVDDEAGEIRVEDPVRVVVDAPQILLAGGGPPVARVGDPVQVGAAVGQIIGGSSKVFSG</sequence>
<evidence type="ECO:0008006" key="3">
    <source>
        <dbReference type="Google" id="ProtNLM"/>
    </source>
</evidence>
<dbReference type="EMBL" id="CP016312">
    <property type="protein sequence ID" value="APD09755.1"/>
    <property type="molecule type" value="Genomic_DNA"/>
</dbReference>
<name>A0A1J0LVV8_THEBO</name>
<dbReference type="OrthoDB" id="33241at2"/>